<evidence type="ECO:0000313" key="3">
    <source>
        <dbReference type="EMBL" id="SHE93102.1"/>
    </source>
</evidence>
<dbReference type="PANTHER" id="PTHR30221">
    <property type="entry name" value="SMALL-CONDUCTANCE MECHANOSENSITIVE CHANNEL"/>
    <property type="match status" value="1"/>
</dbReference>
<feature type="transmembrane region" description="Helical" evidence="2">
    <location>
        <begin position="185"/>
        <end position="203"/>
    </location>
</feature>
<feature type="transmembrane region" description="Helical" evidence="2">
    <location>
        <begin position="348"/>
        <end position="366"/>
    </location>
</feature>
<dbReference type="GO" id="GO:0008381">
    <property type="term" value="F:mechanosensitive monoatomic ion channel activity"/>
    <property type="evidence" value="ECO:0007669"/>
    <property type="project" value="InterPro"/>
</dbReference>
<dbReference type="Pfam" id="PF05552">
    <property type="entry name" value="MS_channel_1st_1"/>
    <property type="match status" value="4"/>
</dbReference>
<gene>
    <name evidence="3" type="ORF">SAMN02745249_01455</name>
</gene>
<dbReference type="EMBL" id="FQUF01000021">
    <property type="protein sequence ID" value="SHE93102.1"/>
    <property type="molecule type" value="Genomic_DNA"/>
</dbReference>
<feature type="region of interest" description="Disordered" evidence="1">
    <location>
        <begin position="412"/>
        <end position="436"/>
    </location>
</feature>
<dbReference type="RefSeq" id="WP_073298199.1">
    <property type="nucleotide sequence ID" value="NZ_FQUF01000021.1"/>
</dbReference>
<feature type="transmembrane region" description="Helical" evidence="2">
    <location>
        <begin position="74"/>
        <end position="97"/>
    </location>
</feature>
<dbReference type="PANTHER" id="PTHR30221:SF1">
    <property type="entry name" value="SMALL-CONDUCTANCE MECHANOSENSITIVE CHANNEL"/>
    <property type="match status" value="1"/>
</dbReference>
<feature type="transmembrane region" description="Helical" evidence="2">
    <location>
        <begin position="378"/>
        <end position="399"/>
    </location>
</feature>
<proteinExistence type="predicted"/>
<dbReference type="OrthoDB" id="1411407at2"/>
<feature type="transmembrane region" description="Helical" evidence="2">
    <location>
        <begin position="279"/>
        <end position="300"/>
    </location>
</feature>
<dbReference type="Proteomes" id="UP000184128">
    <property type="component" value="Unassembled WGS sequence"/>
</dbReference>
<dbReference type="InterPro" id="IPR045275">
    <property type="entry name" value="MscS_archaea/bacteria_type"/>
</dbReference>
<dbReference type="STRING" id="1121025.SAMN02745249_01455"/>
<evidence type="ECO:0000256" key="1">
    <source>
        <dbReference type="SAM" id="MobiDB-lite"/>
    </source>
</evidence>
<evidence type="ECO:0000313" key="4">
    <source>
        <dbReference type="Proteomes" id="UP000184128"/>
    </source>
</evidence>
<sequence length="436" mass="46862">MNQLQNTWNYFAGALPSLLGGIVLILVAWLIATLVKKGTTKGLRAADMDNRLVGWGAAQSEEQGAHMIDMLGQVLYYLVWVLFLPGIFETFGLTSVAQPIQNMMHTALAFVPNLLAAIVLVVIAVVVGKFVRNLVYNLALTLNIDRWISKLTGQTDRSTSGRTAQGEATDAASTYKENKDSIAKVLANIVYVLILIPILTVALEVLGIRSISEPIILVLNSIMAAIPNILVAVILLAVGMAVAKFVGDMVKNLLQGTGINNLTDSVDVSGVEKLDLAKVIGQVVSGLIGLFFFVEALNALNLQVLNAIGAAIIAYLPNVIFALIILGLGLIGGQWIGNLFTRSSGSRWAGRLVQYLLVAFSLFMVLDQLNFASSIVNTAFIFIIGGVAVAFALAFGLGGRDFARKQLEKLDDKVDKEKKKDESPGADQKEPSDFDM</sequence>
<keyword evidence="4" id="KW-1185">Reference proteome</keyword>
<evidence type="ECO:0000256" key="2">
    <source>
        <dbReference type="SAM" id="Phobius"/>
    </source>
</evidence>
<name>A0A1M4XIW2_9LACT</name>
<feature type="transmembrane region" description="Helical" evidence="2">
    <location>
        <begin position="12"/>
        <end position="35"/>
    </location>
</feature>
<reference evidence="4" key="1">
    <citation type="submission" date="2016-11" db="EMBL/GenBank/DDBJ databases">
        <authorList>
            <person name="Varghese N."/>
            <person name="Submissions S."/>
        </authorList>
    </citation>
    <scope>NUCLEOTIDE SEQUENCE [LARGE SCALE GENOMIC DNA]</scope>
    <source>
        <strain evidence="4">DSM 15692</strain>
    </source>
</reference>
<protein>
    <submittedName>
        <fullName evidence="3">Conserved TM helix</fullName>
    </submittedName>
</protein>
<feature type="transmembrane region" description="Helical" evidence="2">
    <location>
        <begin position="312"/>
        <end position="336"/>
    </location>
</feature>
<feature type="transmembrane region" description="Helical" evidence="2">
    <location>
        <begin position="215"/>
        <end position="243"/>
    </location>
</feature>
<keyword evidence="2" id="KW-1133">Transmembrane helix</keyword>
<accession>A0A1M4XIW2</accession>
<dbReference type="InterPro" id="IPR008910">
    <property type="entry name" value="MSC_TM_helix"/>
</dbReference>
<dbReference type="NCBIfam" id="NF033912">
    <property type="entry name" value="msc"/>
    <property type="match status" value="1"/>
</dbReference>
<keyword evidence="2" id="KW-0812">Transmembrane</keyword>
<organism evidence="3 4">
    <name type="scientific">Atopostipes suicloacalis DSM 15692</name>
    <dbReference type="NCBI Taxonomy" id="1121025"/>
    <lineage>
        <taxon>Bacteria</taxon>
        <taxon>Bacillati</taxon>
        <taxon>Bacillota</taxon>
        <taxon>Bacilli</taxon>
        <taxon>Lactobacillales</taxon>
        <taxon>Carnobacteriaceae</taxon>
        <taxon>Atopostipes</taxon>
    </lineage>
</organism>
<dbReference type="AlphaFoldDB" id="A0A1M4XIW2"/>
<keyword evidence="2" id="KW-0472">Membrane</keyword>
<feature type="transmembrane region" description="Helical" evidence="2">
    <location>
        <begin position="103"/>
        <end position="127"/>
    </location>
</feature>